<reference evidence="2 3" key="1">
    <citation type="submission" date="2020-08" db="EMBL/GenBank/DDBJ databases">
        <title>Genomic Encyclopedia of Type Strains, Phase IV (KMG-V): Genome sequencing to study the core and pangenomes of soil and plant-associated prokaryotes.</title>
        <authorList>
            <person name="Whitman W."/>
        </authorList>
    </citation>
    <scope>NUCLEOTIDE SEQUENCE [LARGE SCALE GENOMIC DNA]</scope>
    <source>
        <strain evidence="2 3">M8US30</strain>
    </source>
</reference>
<sequence>MDLLNPVSIDAFAERFLASGKPLNILVNSAGIMASPLSRDARGYESPTASGWETNRSARF</sequence>
<feature type="region of interest" description="Disordered" evidence="1">
    <location>
        <begin position="39"/>
        <end position="60"/>
    </location>
</feature>
<organism evidence="2 3">
    <name type="scientific">Tunturiibacter lichenicola</name>
    <dbReference type="NCBI Taxonomy" id="2051959"/>
    <lineage>
        <taxon>Bacteria</taxon>
        <taxon>Pseudomonadati</taxon>
        <taxon>Acidobacteriota</taxon>
        <taxon>Terriglobia</taxon>
        <taxon>Terriglobales</taxon>
        <taxon>Acidobacteriaceae</taxon>
        <taxon>Tunturiibacter</taxon>
    </lineage>
</organism>
<dbReference type="EMBL" id="JACHDZ010000005">
    <property type="protein sequence ID" value="MBB5345105.1"/>
    <property type="molecule type" value="Genomic_DNA"/>
</dbReference>
<evidence type="ECO:0000313" key="3">
    <source>
        <dbReference type="Proteomes" id="UP000569092"/>
    </source>
</evidence>
<protein>
    <submittedName>
        <fullName evidence="2">NAD(P)-dependent dehydrogenase (Short-subunit alcohol dehydrogenase family)</fullName>
    </submittedName>
</protein>
<dbReference type="SUPFAM" id="SSF51735">
    <property type="entry name" value="NAD(P)-binding Rossmann-fold domains"/>
    <property type="match status" value="1"/>
</dbReference>
<dbReference type="Proteomes" id="UP000569092">
    <property type="component" value="Unassembled WGS sequence"/>
</dbReference>
<accession>A0A7W8J9E7</accession>
<name>A0A7W8J9E7_9BACT</name>
<dbReference type="AlphaFoldDB" id="A0A7W8J9E7"/>
<dbReference type="Gene3D" id="3.40.50.720">
    <property type="entry name" value="NAD(P)-binding Rossmann-like Domain"/>
    <property type="match status" value="1"/>
</dbReference>
<evidence type="ECO:0000256" key="1">
    <source>
        <dbReference type="SAM" id="MobiDB-lite"/>
    </source>
</evidence>
<comment type="caution">
    <text evidence="2">The sequence shown here is derived from an EMBL/GenBank/DDBJ whole genome shotgun (WGS) entry which is preliminary data.</text>
</comment>
<evidence type="ECO:0000313" key="2">
    <source>
        <dbReference type="EMBL" id="MBB5345105.1"/>
    </source>
</evidence>
<proteinExistence type="predicted"/>
<dbReference type="InterPro" id="IPR036291">
    <property type="entry name" value="NAD(P)-bd_dom_sf"/>
</dbReference>
<feature type="compositionally biased region" description="Polar residues" evidence="1">
    <location>
        <begin position="47"/>
        <end position="60"/>
    </location>
</feature>
<gene>
    <name evidence="2" type="ORF">HDF10_003096</name>
</gene>